<keyword evidence="2" id="KW-0732">Signal</keyword>
<organism evidence="3 4">
    <name type="scientific">Nocardia abscessus</name>
    <dbReference type="NCBI Taxonomy" id="120957"/>
    <lineage>
        <taxon>Bacteria</taxon>
        <taxon>Bacillati</taxon>
        <taxon>Actinomycetota</taxon>
        <taxon>Actinomycetes</taxon>
        <taxon>Mycobacteriales</taxon>
        <taxon>Nocardiaceae</taxon>
        <taxon>Nocardia</taxon>
    </lineage>
</organism>
<sequence>MKTIMGAVAAAITVSLAVAGCQSGSDTPATGTNQPSGGPVVITFTLGGDGRTVTPNPAIPDQVGNPSG</sequence>
<evidence type="ECO:0000256" key="1">
    <source>
        <dbReference type="SAM" id="MobiDB-lite"/>
    </source>
</evidence>
<comment type="caution">
    <text evidence="3">The sequence shown here is derived from an EMBL/GenBank/DDBJ whole genome shotgun (WGS) entry which is preliminary data.</text>
</comment>
<dbReference type="RefSeq" id="WP_195034368.1">
    <property type="nucleotide sequence ID" value="NZ_JADLRE010000015.1"/>
</dbReference>
<protein>
    <recommendedName>
        <fullName evidence="5">Lipoprotein</fullName>
    </recommendedName>
</protein>
<evidence type="ECO:0008006" key="5">
    <source>
        <dbReference type="Google" id="ProtNLM"/>
    </source>
</evidence>
<dbReference type="PROSITE" id="PS51257">
    <property type="entry name" value="PROKAR_LIPOPROTEIN"/>
    <property type="match status" value="1"/>
</dbReference>
<name>A0ABS0CCY3_9NOCA</name>
<feature type="signal peptide" evidence="2">
    <location>
        <begin position="1"/>
        <end position="19"/>
    </location>
</feature>
<keyword evidence="4" id="KW-1185">Reference proteome</keyword>
<dbReference type="EMBL" id="JADLRE010000015">
    <property type="protein sequence ID" value="MBF6227343.1"/>
    <property type="molecule type" value="Genomic_DNA"/>
</dbReference>
<reference evidence="3 4" key="1">
    <citation type="submission" date="2020-10" db="EMBL/GenBank/DDBJ databases">
        <title>Identification of Nocardia species via Next-generation sequencing and recognition of intraspecies genetic diversity.</title>
        <authorList>
            <person name="Li P."/>
            <person name="Li P."/>
            <person name="Lu B."/>
        </authorList>
    </citation>
    <scope>NUCLEOTIDE SEQUENCE [LARGE SCALE GENOMIC DNA]</scope>
    <source>
        <strain evidence="3 4">N-11</strain>
    </source>
</reference>
<gene>
    <name evidence="3" type="ORF">IU470_19820</name>
</gene>
<accession>A0ABS0CCY3</accession>
<evidence type="ECO:0000313" key="4">
    <source>
        <dbReference type="Proteomes" id="UP000807309"/>
    </source>
</evidence>
<dbReference type="Proteomes" id="UP000807309">
    <property type="component" value="Unassembled WGS sequence"/>
</dbReference>
<feature type="region of interest" description="Disordered" evidence="1">
    <location>
        <begin position="48"/>
        <end position="68"/>
    </location>
</feature>
<proteinExistence type="predicted"/>
<evidence type="ECO:0000313" key="3">
    <source>
        <dbReference type="EMBL" id="MBF6227343.1"/>
    </source>
</evidence>
<evidence type="ECO:0000256" key="2">
    <source>
        <dbReference type="SAM" id="SignalP"/>
    </source>
</evidence>
<feature type="chain" id="PRO_5047446279" description="Lipoprotein" evidence="2">
    <location>
        <begin position="20"/>
        <end position="68"/>
    </location>
</feature>